<evidence type="ECO:0000256" key="1">
    <source>
        <dbReference type="ARBA" id="ARBA00012771"/>
    </source>
</evidence>
<evidence type="ECO:0000256" key="5">
    <source>
        <dbReference type="ARBA" id="ARBA00048391"/>
    </source>
</evidence>
<accession>A7I113</accession>
<evidence type="ECO:0000259" key="6">
    <source>
        <dbReference type="Pfam" id="PF05175"/>
    </source>
</evidence>
<organism evidence="8 9">
    <name type="scientific">Campylobacter hominis (strain ATCC BAA-381 / DSM 21671 / CCUG 45161 / LMG 19568 / NCTC 13146 / CH001A)</name>
    <dbReference type="NCBI Taxonomy" id="360107"/>
    <lineage>
        <taxon>Bacteria</taxon>
        <taxon>Pseudomonadati</taxon>
        <taxon>Campylobacterota</taxon>
        <taxon>Epsilonproteobacteria</taxon>
        <taxon>Campylobacterales</taxon>
        <taxon>Campylobacteraceae</taxon>
        <taxon>Campylobacter</taxon>
    </lineage>
</organism>
<keyword evidence="3 8" id="KW-0808">Transferase</keyword>
<dbReference type="Pfam" id="PF17827">
    <property type="entry name" value="PrmC_N"/>
    <property type="match status" value="1"/>
</dbReference>
<dbReference type="SUPFAM" id="SSF53335">
    <property type="entry name" value="S-adenosyl-L-methionine-dependent methyltransferases"/>
    <property type="match status" value="1"/>
</dbReference>
<feature type="domain" description="Methyltransferase small" evidence="6">
    <location>
        <begin position="98"/>
        <end position="182"/>
    </location>
</feature>
<name>A7I113_CAMHC</name>
<evidence type="ECO:0000256" key="4">
    <source>
        <dbReference type="ARBA" id="ARBA00022691"/>
    </source>
</evidence>
<dbReference type="STRING" id="360107.CHAB381_0617"/>
<keyword evidence="2 8" id="KW-0489">Methyltransferase</keyword>
<keyword evidence="4" id="KW-0949">S-adenosyl-L-methionine</keyword>
<keyword evidence="9" id="KW-1185">Reference proteome</keyword>
<dbReference type="Pfam" id="PF05175">
    <property type="entry name" value="MTS"/>
    <property type="match status" value="1"/>
</dbReference>
<dbReference type="RefSeq" id="WP_012108491.1">
    <property type="nucleotide sequence ID" value="NC_009714.1"/>
</dbReference>
<dbReference type="GO" id="GO:0003676">
    <property type="term" value="F:nucleic acid binding"/>
    <property type="evidence" value="ECO:0007669"/>
    <property type="project" value="InterPro"/>
</dbReference>
<dbReference type="PANTHER" id="PTHR18895:SF74">
    <property type="entry name" value="MTRF1L RELEASE FACTOR GLUTAMINE METHYLTRANSFERASE"/>
    <property type="match status" value="1"/>
</dbReference>
<dbReference type="PROSITE" id="PS00092">
    <property type="entry name" value="N6_MTASE"/>
    <property type="match status" value="1"/>
</dbReference>
<evidence type="ECO:0000259" key="7">
    <source>
        <dbReference type="Pfam" id="PF17827"/>
    </source>
</evidence>
<comment type="catalytic activity">
    <reaction evidence="5">
        <text>L-glutaminyl-[peptide chain release factor] + S-adenosyl-L-methionine = N(5)-methyl-L-glutaminyl-[peptide chain release factor] + S-adenosyl-L-homocysteine + H(+)</text>
        <dbReference type="Rhea" id="RHEA:42896"/>
        <dbReference type="Rhea" id="RHEA-COMP:10271"/>
        <dbReference type="Rhea" id="RHEA-COMP:10272"/>
        <dbReference type="ChEBI" id="CHEBI:15378"/>
        <dbReference type="ChEBI" id="CHEBI:30011"/>
        <dbReference type="ChEBI" id="CHEBI:57856"/>
        <dbReference type="ChEBI" id="CHEBI:59789"/>
        <dbReference type="ChEBI" id="CHEBI:61891"/>
        <dbReference type="EC" id="2.1.1.297"/>
    </reaction>
</comment>
<dbReference type="InterPro" id="IPR050320">
    <property type="entry name" value="N5-glutamine_MTase"/>
</dbReference>
<dbReference type="Gene3D" id="3.40.50.150">
    <property type="entry name" value="Vaccinia Virus protein VP39"/>
    <property type="match status" value="1"/>
</dbReference>
<dbReference type="InterPro" id="IPR004556">
    <property type="entry name" value="HemK-like"/>
</dbReference>
<dbReference type="Gene3D" id="1.10.8.10">
    <property type="entry name" value="DNA helicase RuvA subunit, C-terminal domain"/>
    <property type="match status" value="1"/>
</dbReference>
<dbReference type="HOGENOM" id="CLU_018398_3_2_7"/>
<dbReference type="eggNOG" id="COG2890">
    <property type="taxonomic scope" value="Bacteria"/>
</dbReference>
<dbReference type="Proteomes" id="UP000002407">
    <property type="component" value="Chromosome"/>
</dbReference>
<protein>
    <recommendedName>
        <fullName evidence="1">peptide chain release factor N(5)-glutamine methyltransferase</fullName>
        <ecNumber evidence="1">2.1.1.297</ecNumber>
    </recommendedName>
</protein>
<dbReference type="EC" id="2.1.1.297" evidence="1"/>
<dbReference type="NCBIfam" id="TIGR03534">
    <property type="entry name" value="RF_mod_PrmC"/>
    <property type="match status" value="1"/>
</dbReference>
<reference evidence="9" key="1">
    <citation type="submission" date="2007-07" db="EMBL/GenBank/DDBJ databases">
        <title>Complete genome sequence of Campylobacter hominis ATCC BAA-381, a commensal isolated from the human gastrointestinal tract.</title>
        <authorList>
            <person name="Fouts D.E."/>
            <person name="Mongodin E.F."/>
            <person name="Puiu D."/>
            <person name="Sebastian Y."/>
            <person name="Miller W.G."/>
            <person name="Mandrell R.E."/>
            <person name="Nelson K.E."/>
        </authorList>
    </citation>
    <scope>NUCLEOTIDE SEQUENCE [LARGE SCALE GENOMIC DNA]</scope>
    <source>
        <strain evidence="9">ATCC BAA-381 / DSM 21671 / CCUG 45161 / LMG 19568 / NCTC 13146 / CH001A</strain>
    </source>
</reference>
<dbReference type="NCBIfam" id="TIGR00536">
    <property type="entry name" value="hemK_fam"/>
    <property type="match status" value="1"/>
</dbReference>
<dbReference type="PANTHER" id="PTHR18895">
    <property type="entry name" value="HEMK METHYLTRANSFERASE"/>
    <property type="match status" value="1"/>
</dbReference>
<proteinExistence type="predicted"/>
<dbReference type="GO" id="GO:0032259">
    <property type="term" value="P:methylation"/>
    <property type="evidence" value="ECO:0007669"/>
    <property type="project" value="UniProtKB-KW"/>
</dbReference>
<gene>
    <name evidence="8" type="ordered locus">CHAB381_0617</name>
</gene>
<dbReference type="EMBL" id="CP000776">
    <property type="protein sequence ID" value="ABS51987.1"/>
    <property type="molecule type" value="Genomic_DNA"/>
</dbReference>
<feature type="domain" description="Release factor glutamine methyltransferase N-terminal" evidence="7">
    <location>
        <begin position="9"/>
        <end position="66"/>
    </location>
</feature>
<evidence type="ECO:0000256" key="3">
    <source>
        <dbReference type="ARBA" id="ARBA00022679"/>
    </source>
</evidence>
<evidence type="ECO:0000256" key="2">
    <source>
        <dbReference type="ARBA" id="ARBA00022603"/>
    </source>
</evidence>
<dbReference type="InterPro" id="IPR007848">
    <property type="entry name" value="Small_mtfrase_dom"/>
</dbReference>
<evidence type="ECO:0000313" key="8">
    <source>
        <dbReference type="EMBL" id="ABS51987.1"/>
    </source>
</evidence>
<dbReference type="InterPro" id="IPR029063">
    <property type="entry name" value="SAM-dependent_MTases_sf"/>
</dbReference>
<dbReference type="InterPro" id="IPR002052">
    <property type="entry name" value="DNA_methylase_N6_adenine_CS"/>
</dbReference>
<dbReference type="OrthoDB" id="9800643at2"/>
<evidence type="ECO:0000313" key="9">
    <source>
        <dbReference type="Proteomes" id="UP000002407"/>
    </source>
</evidence>
<dbReference type="InterPro" id="IPR040758">
    <property type="entry name" value="PrmC_N"/>
</dbReference>
<dbReference type="CDD" id="cd02440">
    <property type="entry name" value="AdoMet_MTases"/>
    <property type="match status" value="1"/>
</dbReference>
<dbReference type="KEGG" id="cha:CHAB381_0617"/>
<dbReference type="GO" id="GO:0102559">
    <property type="term" value="F:peptide chain release factor N(5)-glutamine methyltransferase activity"/>
    <property type="evidence" value="ECO:0007669"/>
    <property type="project" value="UniProtKB-EC"/>
</dbReference>
<dbReference type="AlphaFoldDB" id="A7I113"/>
<sequence>MRIADALKIASARINSKVTAREILKFDRKFSDTDLILNLDKELDENSKFWEFIEKFQNGKPLAYITNEVEFFGEIFFVDESVLIPRFETEILVNKSLEILKNFKAPKILEIGTGSGIISIMLKKNIKDAEILAVDISKKALKTAIKNAKFHGVEIDFKISDLFENVEGNFDLVVSNPPYIAQDYPLDDYVLKEPETALIGGKNGSEILINLINQSANRTKFLACEIGYDQKEILKKELVKNGFKAQFYKDLAGFDRGFTAKK</sequence>
<dbReference type="InterPro" id="IPR019874">
    <property type="entry name" value="RF_methyltr_PrmC"/>
</dbReference>